<dbReference type="EMBL" id="FNXT01001247">
    <property type="protein sequence ID" value="SZX76016.1"/>
    <property type="molecule type" value="Genomic_DNA"/>
</dbReference>
<feature type="compositionally biased region" description="Basic and acidic residues" evidence="1">
    <location>
        <begin position="104"/>
        <end position="122"/>
    </location>
</feature>
<feature type="compositionally biased region" description="Low complexity" evidence="1">
    <location>
        <begin position="1"/>
        <end position="20"/>
    </location>
</feature>
<protein>
    <submittedName>
        <fullName evidence="2">Uncharacterized protein</fullName>
    </submittedName>
</protein>
<dbReference type="AlphaFoldDB" id="A0A383WH20"/>
<proteinExistence type="predicted"/>
<organism evidence="2 3">
    <name type="scientific">Tetradesmus obliquus</name>
    <name type="common">Green alga</name>
    <name type="synonym">Acutodesmus obliquus</name>
    <dbReference type="NCBI Taxonomy" id="3088"/>
    <lineage>
        <taxon>Eukaryota</taxon>
        <taxon>Viridiplantae</taxon>
        <taxon>Chlorophyta</taxon>
        <taxon>core chlorophytes</taxon>
        <taxon>Chlorophyceae</taxon>
        <taxon>CS clade</taxon>
        <taxon>Sphaeropleales</taxon>
        <taxon>Scenedesmaceae</taxon>
        <taxon>Tetradesmus</taxon>
    </lineage>
</organism>
<dbReference type="Proteomes" id="UP000256970">
    <property type="component" value="Unassembled WGS sequence"/>
</dbReference>
<accession>A0A383WH20</accession>
<feature type="region of interest" description="Disordered" evidence="1">
    <location>
        <begin position="1"/>
        <end position="53"/>
    </location>
</feature>
<evidence type="ECO:0000256" key="1">
    <source>
        <dbReference type="SAM" id="MobiDB-lite"/>
    </source>
</evidence>
<evidence type="ECO:0000313" key="3">
    <source>
        <dbReference type="Proteomes" id="UP000256970"/>
    </source>
</evidence>
<sequence length="122" mass="12571">MADNMAATTAAAPATKSARTGHQQDERTAADAVPPSSNSWVAMTPADPEVPRSVPMTAEDERHMKESTTFTSAAAADAVGINAGEAAAAAPGPTAEQMDSNRVGAEDKMAEGPFLRRRETGT</sequence>
<keyword evidence="3" id="KW-1185">Reference proteome</keyword>
<feature type="region of interest" description="Disordered" evidence="1">
    <location>
        <begin position="87"/>
        <end position="122"/>
    </location>
</feature>
<reference evidence="2 3" key="1">
    <citation type="submission" date="2016-10" db="EMBL/GenBank/DDBJ databases">
        <authorList>
            <person name="Cai Z."/>
        </authorList>
    </citation>
    <scope>NUCLEOTIDE SEQUENCE [LARGE SCALE GENOMIC DNA]</scope>
</reference>
<name>A0A383WH20_TETOB</name>
<gene>
    <name evidence="2" type="ORF">BQ4739_LOCUS16381</name>
</gene>
<evidence type="ECO:0000313" key="2">
    <source>
        <dbReference type="EMBL" id="SZX76016.1"/>
    </source>
</evidence>